<evidence type="ECO:0000256" key="7">
    <source>
        <dbReference type="ARBA" id="ARBA00022692"/>
    </source>
</evidence>
<evidence type="ECO:0000256" key="16">
    <source>
        <dbReference type="SAM" id="Phobius"/>
    </source>
</evidence>
<comment type="caution">
    <text evidence="18">The sequence shown here is derived from an EMBL/GenBank/DDBJ whole genome shotgun (WGS) entry which is preliminary data.</text>
</comment>
<proteinExistence type="inferred from homology"/>
<keyword evidence="12" id="KW-0449">Lipoprotein</keyword>
<keyword evidence="6" id="KW-0325">Glycoprotein</keyword>
<feature type="binding site" description="axial binding residue" evidence="14">
    <location>
        <position position="63"/>
    </location>
    <ligand>
        <name>heme</name>
        <dbReference type="ChEBI" id="CHEBI:30413"/>
    </ligand>
    <ligandPart>
        <name>Fe</name>
        <dbReference type="ChEBI" id="CHEBI:18248"/>
    </ligandPart>
</feature>
<feature type="region of interest" description="Disordered" evidence="15">
    <location>
        <begin position="461"/>
        <end position="496"/>
    </location>
</feature>
<dbReference type="GO" id="GO:0046872">
    <property type="term" value="F:metal ion binding"/>
    <property type="evidence" value="ECO:0007669"/>
    <property type="project" value="UniProtKB-UniRule"/>
</dbReference>
<evidence type="ECO:0000256" key="4">
    <source>
        <dbReference type="ARBA" id="ARBA00010031"/>
    </source>
</evidence>
<comment type="similarity">
    <text evidence="13">Belongs to the SAT4 family.</text>
</comment>
<dbReference type="SMART" id="SM00747">
    <property type="entry name" value="CFEM"/>
    <property type="match status" value="1"/>
</dbReference>
<dbReference type="PANTHER" id="PTHR33048">
    <property type="entry name" value="PTH11-LIKE INTEGRAL MEMBRANE PROTEIN (AFU_ORTHOLOGUE AFUA_5G11245)"/>
    <property type="match status" value="1"/>
</dbReference>
<evidence type="ECO:0000256" key="1">
    <source>
        <dbReference type="ARBA" id="ARBA00004141"/>
    </source>
</evidence>
<evidence type="ECO:0000256" key="14">
    <source>
        <dbReference type="PROSITE-ProRule" id="PRU01356"/>
    </source>
</evidence>
<dbReference type="Pfam" id="PF20684">
    <property type="entry name" value="Fung_rhodopsin"/>
    <property type="match status" value="1"/>
</dbReference>
<evidence type="ECO:0000313" key="18">
    <source>
        <dbReference type="EMBL" id="KAI1859339.1"/>
    </source>
</evidence>
<feature type="transmembrane region" description="Helical" evidence="16">
    <location>
        <begin position="113"/>
        <end position="133"/>
    </location>
</feature>
<feature type="compositionally biased region" description="Polar residues" evidence="15">
    <location>
        <begin position="479"/>
        <end position="496"/>
    </location>
</feature>
<evidence type="ECO:0000256" key="13">
    <source>
        <dbReference type="ARBA" id="ARBA00038359"/>
    </source>
</evidence>
<evidence type="ECO:0000256" key="6">
    <source>
        <dbReference type="ARBA" id="ARBA00022622"/>
    </source>
</evidence>
<keyword evidence="10 16" id="KW-0472">Membrane</keyword>
<dbReference type="GO" id="GO:0098552">
    <property type="term" value="C:side of membrane"/>
    <property type="evidence" value="ECO:0007669"/>
    <property type="project" value="UniProtKB-KW"/>
</dbReference>
<evidence type="ECO:0000256" key="11">
    <source>
        <dbReference type="ARBA" id="ARBA00023157"/>
    </source>
</evidence>
<feature type="region of interest" description="Disordered" evidence="15">
    <location>
        <begin position="396"/>
        <end position="415"/>
    </location>
</feature>
<dbReference type="Pfam" id="PF05730">
    <property type="entry name" value="CFEM"/>
    <property type="match status" value="1"/>
</dbReference>
<dbReference type="EMBL" id="JAFIMR010000034">
    <property type="protein sequence ID" value="KAI1859339.1"/>
    <property type="molecule type" value="Genomic_DNA"/>
</dbReference>
<evidence type="ECO:0000313" key="19">
    <source>
        <dbReference type="Proteomes" id="UP000829685"/>
    </source>
</evidence>
<feature type="disulfide bond" evidence="14">
    <location>
        <begin position="49"/>
        <end position="80"/>
    </location>
</feature>
<feature type="transmembrane region" description="Helical" evidence="16">
    <location>
        <begin position="363"/>
        <end position="386"/>
    </location>
</feature>
<dbReference type="PANTHER" id="PTHR33048:SF47">
    <property type="entry name" value="INTEGRAL MEMBRANE PROTEIN-RELATED"/>
    <property type="match status" value="1"/>
</dbReference>
<dbReference type="AlphaFoldDB" id="A0A9Q0AKL8"/>
<keyword evidence="14" id="KW-0349">Heme</keyword>
<gene>
    <name evidence="18" type="ORF">JX265_010342</name>
</gene>
<feature type="transmembrane region" description="Helical" evidence="16">
    <location>
        <begin position="242"/>
        <end position="270"/>
    </location>
</feature>
<evidence type="ECO:0000256" key="2">
    <source>
        <dbReference type="ARBA" id="ARBA00004589"/>
    </source>
</evidence>
<keyword evidence="14" id="KW-0408">Iron</keyword>
<dbReference type="InterPro" id="IPR052337">
    <property type="entry name" value="SAT4-like"/>
</dbReference>
<keyword evidence="19" id="KW-1185">Reference proteome</keyword>
<evidence type="ECO:0000256" key="9">
    <source>
        <dbReference type="ARBA" id="ARBA00022989"/>
    </source>
</evidence>
<keyword evidence="8" id="KW-0732">Signal</keyword>
<protein>
    <recommendedName>
        <fullName evidence="17">CFEM domain-containing protein</fullName>
    </recommendedName>
</protein>
<evidence type="ECO:0000256" key="10">
    <source>
        <dbReference type="ARBA" id="ARBA00023136"/>
    </source>
</evidence>
<keyword evidence="11 14" id="KW-1015">Disulfide bond</keyword>
<feature type="transmembrane region" description="Helical" evidence="16">
    <location>
        <begin position="290"/>
        <end position="313"/>
    </location>
</feature>
<name>A0A9Q0AKL8_9PEZI</name>
<sequence length="496" mass="54963">MKSDVLEALVPIALIIGQAASQAVSPADSNLTAIVEYLQASVPKCAFDCFVSTIPKSSCALTDTACICSNAGLAEALGSCMVAAKCTVIEQLQTQRFEKIMCGAEVHDDSNHILAITWALYSTALIFVAARLWGRAPHLSRNAWDDWTIIACLASQMILAQRDGVLTYILQLALTPASAIAHLMVNSGLGRDIWMLDPDDITNTLFYFFIEEYLYTFLVVFTKISILCLYIRIFTVARFRWLCYILVGIVVAFGISCWVSTGFNCIPITFMWQGWDGVHVGTCMDTSKQTFALAGVNMSLDVLIFLLPIPQLLALQMNFRRKLGVILMFAVGLFVTLCSIIRLRTIMEFGKSTNPTYEYSALAIWSLVEIDVGVICASLPGVAGLLQRLWPRVFSTKGSSDRSYPRPASENSGGLNSFRGHRGFSRMNDRKNISKTTSVTISYAEPTMYDTKSDELELVDRQDKAAKSTDLEMALDQDPASQYQPGSETRNYRTQW</sequence>
<evidence type="ECO:0000259" key="17">
    <source>
        <dbReference type="PROSITE" id="PS52012"/>
    </source>
</evidence>
<comment type="subcellular location">
    <subcellularLocation>
        <location evidence="2">Membrane</location>
        <topology evidence="2">Lipid-anchor</topology>
        <topology evidence="2">GPI-anchor</topology>
    </subcellularLocation>
    <subcellularLocation>
        <location evidence="1">Membrane</location>
        <topology evidence="1">Multi-pass membrane protein</topology>
    </subcellularLocation>
    <subcellularLocation>
        <location evidence="3">Secreted</location>
    </subcellularLocation>
</comment>
<dbReference type="PROSITE" id="PS52012">
    <property type="entry name" value="CFEM"/>
    <property type="match status" value="1"/>
</dbReference>
<keyword evidence="5" id="KW-0964">Secreted</keyword>
<feature type="disulfide bond" evidence="14">
    <location>
        <begin position="59"/>
        <end position="66"/>
    </location>
</feature>
<dbReference type="GO" id="GO:0005576">
    <property type="term" value="C:extracellular region"/>
    <property type="evidence" value="ECO:0007669"/>
    <property type="project" value="UniProtKB-SubCell"/>
</dbReference>
<accession>A0A9Q0AKL8</accession>
<reference evidence="18" key="1">
    <citation type="submission" date="2021-03" db="EMBL/GenBank/DDBJ databases">
        <title>Revisited historic fungal species revealed as producer of novel bioactive compounds through whole genome sequencing and comparative genomics.</title>
        <authorList>
            <person name="Vignolle G.A."/>
            <person name="Hochenegger N."/>
            <person name="Mach R.L."/>
            <person name="Mach-Aigner A.R."/>
            <person name="Javad Rahimi M."/>
            <person name="Salim K.A."/>
            <person name="Chan C.M."/>
            <person name="Lim L.B.L."/>
            <person name="Cai F."/>
            <person name="Druzhinina I.S."/>
            <person name="U'Ren J.M."/>
            <person name="Derntl C."/>
        </authorList>
    </citation>
    <scope>NUCLEOTIDE SEQUENCE</scope>
    <source>
        <strain evidence="18">TUCIM 5799</strain>
    </source>
</reference>
<dbReference type="Proteomes" id="UP000829685">
    <property type="component" value="Unassembled WGS sequence"/>
</dbReference>
<organism evidence="18 19">
    <name type="scientific">Neoarthrinium moseri</name>
    <dbReference type="NCBI Taxonomy" id="1658444"/>
    <lineage>
        <taxon>Eukaryota</taxon>
        <taxon>Fungi</taxon>
        <taxon>Dikarya</taxon>
        <taxon>Ascomycota</taxon>
        <taxon>Pezizomycotina</taxon>
        <taxon>Sordariomycetes</taxon>
        <taxon>Xylariomycetidae</taxon>
        <taxon>Amphisphaeriales</taxon>
        <taxon>Apiosporaceae</taxon>
        <taxon>Neoarthrinium</taxon>
    </lineage>
</organism>
<evidence type="ECO:0000256" key="3">
    <source>
        <dbReference type="ARBA" id="ARBA00004613"/>
    </source>
</evidence>
<evidence type="ECO:0000256" key="12">
    <source>
        <dbReference type="ARBA" id="ARBA00023288"/>
    </source>
</evidence>
<feature type="transmembrane region" description="Helical" evidence="16">
    <location>
        <begin position="205"/>
        <end position="230"/>
    </location>
</feature>
<keyword evidence="7 16" id="KW-0812">Transmembrane</keyword>
<evidence type="ECO:0000256" key="8">
    <source>
        <dbReference type="ARBA" id="ARBA00022729"/>
    </source>
</evidence>
<evidence type="ECO:0000256" key="15">
    <source>
        <dbReference type="SAM" id="MobiDB-lite"/>
    </source>
</evidence>
<dbReference type="InterPro" id="IPR049326">
    <property type="entry name" value="Rhodopsin_dom_fungi"/>
</dbReference>
<feature type="transmembrane region" description="Helical" evidence="16">
    <location>
        <begin position="325"/>
        <end position="343"/>
    </location>
</feature>
<evidence type="ECO:0000256" key="5">
    <source>
        <dbReference type="ARBA" id="ARBA00022525"/>
    </source>
</evidence>
<comment type="similarity">
    <text evidence="4">Belongs to the RBT5 family.</text>
</comment>
<keyword evidence="6" id="KW-0336">GPI-anchor</keyword>
<comment type="caution">
    <text evidence="14">Lacks conserved residue(s) required for the propagation of feature annotation.</text>
</comment>
<keyword evidence="14" id="KW-0479">Metal-binding</keyword>
<dbReference type="InterPro" id="IPR008427">
    <property type="entry name" value="Extracellular_membr_CFEM_dom"/>
</dbReference>
<keyword evidence="9 16" id="KW-1133">Transmembrane helix</keyword>
<feature type="transmembrane region" description="Helical" evidence="16">
    <location>
        <begin position="165"/>
        <end position="185"/>
    </location>
</feature>
<feature type="compositionally biased region" description="Basic and acidic residues" evidence="15">
    <location>
        <begin position="461"/>
        <end position="470"/>
    </location>
</feature>
<feature type="domain" description="CFEM" evidence="17">
    <location>
        <begin position="17"/>
        <end position="129"/>
    </location>
</feature>